<dbReference type="SUPFAM" id="SSF53850">
    <property type="entry name" value="Periplasmic binding protein-like II"/>
    <property type="match status" value="1"/>
</dbReference>
<evidence type="ECO:0000313" key="2">
    <source>
        <dbReference type="EMBL" id="KAF4305436.1"/>
    </source>
</evidence>
<protein>
    <submittedName>
        <fullName evidence="2">Uncharacterized protein</fullName>
    </submittedName>
</protein>
<name>A0A8H4IQ71_9PEZI</name>
<dbReference type="PANTHER" id="PTHR30006:SF2">
    <property type="entry name" value="ABC TRANSPORTER SUBSTRATE-BINDING PROTEIN"/>
    <property type="match status" value="1"/>
</dbReference>
<dbReference type="Gene3D" id="3.40.190.10">
    <property type="entry name" value="Periplasmic binding protein-like II"/>
    <property type="match status" value="2"/>
</dbReference>
<keyword evidence="1" id="KW-0732">Signal</keyword>
<accession>A0A8H4IQ71</accession>
<dbReference type="Proteomes" id="UP000572817">
    <property type="component" value="Unassembled WGS sequence"/>
</dbReference>
<dbReference type="PANTHER" id="PTHR30006">
    <property type="entry name" value="THIAMINE-BINDING PERIPLASMIC PROTEIN-RELATED"/>
    <property type="match status" value="1"/>
</dbReference>
<evidence type="ECO:0000256" key="1">
    <source>
        <dbReference type="ARBA" id="ARBA00022729"/>
    </source>
</evidence>
<proteinExistence type="predicted"/>
<reference evidence="2" key="1">
    <citation type="submission" date="2020-04" db="EMBL/GenBank/DDBJ databases">
        <title>Genome Assembly and Annotation of Botryosphaeria dothidea sdau 11-99, a Latent Pathogen of Apple Fruit Ring Rot in China.</title>
        <authorList>
            <person name="Yu C."/>
            <person name="Diao Y."/>
            <person name="Lu Q."/>
            <person name="Zhao J."/>
            <person name="Cui S."/>
            <person name="Peng C."/>
            <person name="He B."/>
            <person name="Liu H."/>
        </authorList>
    </citation>
    <scope>NUCLEOTIDE SEQUENCE [LARGE SCALE GENOMIC DNA]</scope>
    <source>
        <strain evidence="2">Sdau11-99</strain>
    </source>
</reference>
<dbReference type="EMBL" id="WWBZ02000040">
    <property type="protein sequence ID" value="KAF4305436.1"/>
    <property type="molecule type" value="Genomic_DNA"/>
</dbReference>
<sequence>MKQYGYSWFEKLLEQNPRIFRGTATPATVIGSSEGNWTVSFTTTLGGALTAPYNISYPEQGTFVSWPQTGAILRSAPHPEGAKLLHSFMLSEERQSTMGVWSVRTDILGPSGFPKILDMPGTDPTLFSKWVSDRAAVERLRFFFEDRLGPADAISPLKDDI</sequence>
<gene>
    <name evidence="2" type="ORF">GTA08_BOTSDO06478</name>
</gene>
<evidence type="ECO:0000313" key="3">
    <source>
        <dbReference type="Proteomes" id="UP000572817"/>
    </source>
</evidence>
<dbReference type="AlphaFoldDB" id="A0A8H4IQ71"/>
<keyword evidence="3" id="KW-1185">Reference proteome</keyword>
<comment type="caution">
    <text evidence="2">The sequence shown here is derived from an EMBL/GenBank/DDBJ whole genome shotgun (WGS) entry which is preliminary data.</text>
</comment>
<organism evidence="2 3">
    <name type="scientific">Botryosphaeria dothidea</name>
    <dbReference type="NCBI Taxonomy" id="55169"/>
    <lineage>
        <taxon>Eukaryota</taxon>
        <taxon>Fungi</taxon>
        <taxon>Dikarya</taxon>
        <taxon>Ascomycota</taxon>
        <taxon>Pezizomycotina</taxon>
        <taxon>Dothideomycetes</taxon>
        <taxon>Dothideomycetes incertae sedis</taxon>
        <taxon>Botryosphaeriales</taxon>
        <taxon>Botryosphaeriaceae</taxon>
        <taxon>Botryosphaeria</taxon>
    </lineage>
</organism>
<dbReference type="OrthoDB" id="124329at2759"/>